<proteinExistence type="predicted"/>
<dbReference type="Pfam" id="PF13699">
    <property type="entry name" value="eCIS_core"/>
    <property type="match status" value="1"/>
</dbReference>
<name>A0ABR8CG54_9CYAN</name>
<dbReference type="RefSeq" id="WP_190581970.1">
    <property type="nucleotide sequence ID" value="NZ_CAWPQU010000059.1"/>
</dbReference>
<evidence type="ECO:0000259" key="2">
    <source>
        <dbReference type="Pfam" id="PF13699"/>
    </source>
</evidence>
<dbReference type="Gene3D" id="3.90.176.10">
    <property type="entry name" value="Toxin ADP-ribosyltransferase, Chain A, domain 1"/>
    <property type="match status" value="1"/>
</dbReference>
<comment type="caution">
    <text evidence="3">The sequence shown here is derived from an EMBL/GenBank/DDBJ whole genome shotgun (WGS) entry which is preliminary data.</text>
</comment>
<feature type="compositionally biased region" description="Polar residues" evidence="1">
    <location>
        <begin position="55"/>
        <end position="66"/>
    </location>
</feature>
<gene>
    <name evidence="3" type="ORF">H6G05_23050</name>
</gene>
<keyword evidence="4" id="KW-1185">Reference proteome</keyword>
<dbReference type="PROSITE" id="PS51996">
    <property type="entry name" value="TR_MART"/>
    <property type="match status" value="1"/>
</dbReference>
<dbReference type="EMBL" id="JACJQY010000062">
    <property type="protein sequence ID" value="MBD2319703.1"/>
    <property type="molecule type" value="Genomic_DNA"/>
</dbReference>
<evidence type="ECO:0000256" key="1">
    <source>
        <dbReference type="SAM" id="MobiDB-lite"/>
    </source>
</evidence>
<feature type="region of interest" description="Disordered" evidence="1">
    <location>
        <begin position="30"/>
        <end position="76"/>
    </location>
</feature>
<evidence type="ECO:0000313" key="3">
    <source>
        <dbReference type="EMBL" id="MBD2319703.1"/>
    </source>
</evidence>
<dbReference type="Proteomes" id="UP000618445">
    <property type="component" value="Unassembled WGS sequence"/>
</dbReference>
<accession>A0ABR8CG54</accession>
<evidence type="ECO:0000313" key="4">
    <source>
        <dbReference type="Proteomes" id="UP000618445"/>
    </source>
</evidence>
<organism evidence="3 4">
    <name type="scientific">Phormidium tenue FACHB-1050</name>
    <dbReference type="NCBI Taxonomy" id="2692857"/>
    <lineage>
        <taxon>Bacteria</taxon>
        <taxon>Bacillati</taxon>
        <taxon>Cyanobacteriota</taxon>
        <taxon>Cyanophyceae</taxon>
        <taxon>Oscillatoriophycideae</taxon>
        <taxon>Oscillatoriales</taxon>
        <taxon>Oscillatoriaceae</taxon>
        <taxon>Phormidium</taxon>
    </lineage>
</organism>
<feature type="domain" description="eCIS core" evidence="2">
    <location>
        <begin position="111"/>
        <end position="187"/>
    </location>
</feature>
<protein>
    <submittedName>
        <fullName evidence="3">DUF4157 domain-containing protein</fullName>
    </submittedName>
</protein>
<dbReference type="InterPro" id="IPR025295">
    <property type="entry name" value="eCIS_core_dom"/>
</dbReference>
<dbReference type="SUPFAM" id="SSF56399">
    <property type="entry name" value="ADP-ribosylation"/>
    <property type="match status" value="1"/>
</dbReference>
<reference evidence="3 4" key="1">
    <citation type="journal article" date="2020" name="ISME J.">
        <title>Comparative genomics reveals insights into cyanobacterial evolution and habitat adaptation.</title>
        <authorList>
            <person name="Chen M.Y."/>
            <person name="Teng W.K."/>
            <person name="Zhao L."/>
            <person name="Hu C.X."/>
            <person name="Zhou Y.K."/>
            <person name="Han B.P."/>
            <person name="Song L.R."/>
            <person name="Shu W.S."/>
        </authorList>
    </citation>
    <scope>NUCLEOTIDE SEQUENCE [LARGE SCALE GENOMIC DNA]</scope>
    <source>
        <strain evidence="3 4">FACHB-1050</strain>
    </source>
</reference>
<sequence>MSTAIQAKLNIGAPNDKYEKEADATATKVVKQINAPSQEKSVQRQESIEDEDQLQMKSEISTIQRQESMEEENEELQMKSLVQRRGGNIAVGDASQDLESSIQNVRGSGQPLDPNLQTKMEQVMGSDFSGVKIHTDAQSDQLNQSIQAKAFTTGQDVFFRQGAYNPKSKEGQELIAHELTHVVQQDSNQSIQRKIDFKPEKLSGMVSTKAKIASTFTEEGLSTLQRIKLVLKEYWKINDPKIEANMLNFLKTQAELWLAQHKYTKTKKGRQKTALIDELLQSVIAEQASIARAENYNQDLKDNKFQFLTPGSKDYRATDDQSQHPAADLAKKYGLLEGEMRAIRMYAGNEYIYINPIIADNEAWLNNQLSKYLDMHSDSDTNEMPEKFRDKNTFDQFSNDEQARFKEEAHMHADVAVSGLKKLPNIVKECFRGLGLSESEFRAQYEDKVGQTINFPSFSSTSRDIRTAKGFAEANSRAQGRVGILLKMNVKFGKDINKISGAGESEVLLLPNAQFKIDAIEDSANGYKEVVLTQVA</sequence>